<keyword evidence="2" id="KW-1185">Reference proteome</keyword>
<name>A0A8H7SX02_9FUNG</name>
<dbReference type="AlphaFoldDB" id="A0A8H7SX02"/>
<dbReference type="EMBL" id="JAEPRE010000016">
    <property type="protein sequence ID" value="KAG2236576.1"/>
    <property type="molecule type" value="Genomic_DNA"/>
</dbReference>
<sequence length="180" mass="21029">MDPNLRQRLIELLENNNFTVTNLLDTTFNFIRDNDEGFFNTYTWSEEVRPVIPVRTPVLINMTPFTTAENRIYNYLHLLQVVPQSVDYSRTASIKYQHAVNRLRDSFRGKEGDAYLLGHRLYLNVKTSNRSLHDKMMRIGSRIIRTLELFGVEFMALCHIYKVTKINKISVSPESLATLQ</sequence>
<protein>
    <submittedName>
        <fullName evidence="1">Uncharacterized protein</fullName>
    </submittedName>
</protein>
<comment type="caution">
    <text evidence="1">The sequence shown here is derived from an EMBL/GenBank/DDBJ whole genome shotgun (WGS) entry which is preliminary data.</text>
</comment>
<accession>A0A8H7SX02</accession>
<evidence type="ECO:0000313" key="2">
    <source>
        <dbReference type="Proteomes" id="UP000613177"/>
    </source>
</evidence>
<organism evidence="1 2">
    <name type="scientific">Thamnidium elegans</name>
    <dbReference type="NCBI Taxonomy" id="101142"/>
    <lineage>
        <taxon>Eukaryota</taxon>
        <taxon>Fungi</taxon>
        <taxon>Fungi incertae sedis</taxon>
        <taxon>Mucoromycota</taxon>
        <taxon>Mucoromycotina</taxon>
        <taxon>Mucoromycetes</taxon>
        <taxon>Mucorales</taxon>
        <taxon>Mucorineae</taxon>
        <taxon>Mucoraceae</taxon>
        <taxon>Thamnidium</taxon>
    </lineage>
</organism>
<dbReference type="Proteomes" id="UP000613177">
    <property type="component" value="Unassembled WGS sequence"/>
</dbReference>
<gene>
    <name evidence="1" type="ORF">INT48_000876</name>
</gene>
<evidence type="ECO:0000313" key="1">
    <source>
        <dbReference type="EMBL" id="KAG2236576.1"/>
    </source>
</evidence>
<reference evidence="1" key="1">
    <citation type="submission" date="2021-01" db="EMBL/GenBank/DDBJ databases">
        <title>Metabolic potential, ecology and presence of endohyphal bacteria is reflected in genomic diversity of Mucoromycotina.</title>
        <authorList>
            <person name="Muszewska A."/>
            <person name="Okrasinska A."/>
            <person name="Steczkiewicz K."/>
            <person name="Drgas O."/>
            <person name="Orlowska M."/>
            <person name="Perlinska-Lenart U."/>
            <person name="Aleksandrzak-Piekarczyk T."/>
            <person name="Szatraj K."/>
            <person name="Zielenkiewicz U."/>
            <person name="Pilsyk S."/>
            <person name="Malc E."/>
            <person name="Mieczkowski P."/>
            <person name="Kruszewska J.S."/>
            <person name="Biernat P."/>
            <person name="Pawlowska J."/>
        </authorList>
    </citation>
    <scope>NUCLEOTIDE SEQUENCE</scope>
    <source>
        <strain evidence="1">WA0000018081</strain>
    </source>
</reference>
<proteinExistence type="predicted"/>